<name>A0A5R8NK54_9NOCA</name>
<proteinExistence type="predicted"/>
<evidence type="ECO:0000313" key="2">
    <source>
        <dbReference type="Proteomes" id="UP000306378"/>
    </source>
</evidence>
<evidence type="ECO:0000313" key="1">
    <source>
        <dbReference type="EMBL" id="TLF76062.1"/>
    </source>
</evidence>
<accession>A0A5R8NK54</accession>
<dbReference type="AlphaFoldDB" id="A0A5R8NK54"/>
<organism evidence="1 2">
    <name type="scientific">Nocardia cyriacigeorgica</name>
    <dbReference type="NCBI Taxonomy" id="135487"/>
    <lineage>
        <taxon>Bacteria</taxon>
        <taxon>Bacillati</taxon>
        <taxon>Actinomycetota</taxon>
        <taxon>Actinomycetes</taxon>
        <taxon>Mycobacteriales</taxon>
        <taxon>Nocardiaceae</taxon>
        <taxon>Nocardia</taxon>
    </lineage>
</organism>
<protein>
    <submittedName>
        <fullName evidence="1">Uncharacterized protein</fullName>
    </submittedName>
</protein>
<comment type="caution">
    <text evidence="1">The sequence shown here is derived from an EMBL/GenBank/DDBJ whole genome shotgun (WGS) entry which is preliminary data.</text>
</comment>
<dbReference type="RefSeq" id="WP_138449829.1">
    <property type="nucleotide sequence ID" value="NZ_VBUT01000007.1"/>
</dbReference>
<dbReference type="EMBL" id="VBUT01000007">
    <property type="protein sequence ID" value="TLF76062.1"/>
    <property type="molecule type" value="Genomic_DNA"/>
</dbReference>
<dbReference type="Proteomes" id="UP000306378">
    <property type="component" value="Unassembled WGS sequence"/>
</dbReference>
<reference evidence="1 2" key="1">
    <citation type="submission" date="2019-05" db="EMBL/GenBank/DDBJ databases">
        <title>Genomes sequences of two Nocardia cyriacigeorgica environmental isolates, type strains Nocardia asteroides ATCC 19247 and Nocardia cyriacigeorgica DSM 44484.</title>
        <authorList>
            <person name="Vautrin F."/>
            <person name="Bergeron E."/>
            <person name="Dubost A."/>
            <person name="Abrouk D."/>
            <person name="Rodriguez Nava V."/>
            <person name="Pujic P."/>
        </authorList>
    </citation>
    <scope>NUCLEOTIDE SEQUENCE [LARGE SCALE GENOMIC DNA]</scope>
    <source>
        <strain evidence="1 2">EML 446</strain>
    </source>
</reference>
<sequence>MSKLPPSGDFVNGIPEEEDKPLPPISIVFLHYDGGKDKRTIYHHPRNYDNCVVFACERKLAQRCSGREGYGSRDDIPGVRVACPDCLSDEKDSSTWTPCTMRDDSRQRPSSVLRWGRTNKREWFAVVVYRDQDRLTAEVKPGYELLSDPT</sequence>
<gene>
    <name evidence="1" type="ORF">FEK34_20270</name>
</gene>